<dbReference type="SUPFAM" id="SSF51735">
    <property type="entry name" value="NAD(P)-binding Rossmann-fold domains"/>
    <property type="match status" value="1"/>
</dbReference>
<proteinExistence type="inferred from homology"/>
<sequence>MASAEAIPGVHVLLFGGNGRVARAMTKLMVARSWTVTSVIRNPQQEGDILRLGNKEQPSRLRVIHCDLRTIKTSDEASHLLEQVRPNCIVFAAGSFSNPYEIDRDVAQRIMQASSRADYVRKFLMISFPASRRKPAPWWNQRDIRDYHSESNSYPSVKDAKLQADEYLIAMARQRELRGGPRLQAISLRPSWLLTSPGTGKVKLGKTQALGQLPIGDVASIAVSLLSRNDANGWFDLVQGDVEIDQAVEAVVQNQINCIEGEDLENIYKLAVE</sequence>
<dbReference type="RefSeq" id="XP_056479914.1">
    <property type="nucleotide sequence ID" value="XM_056612690.1"/>
</dbReference>
<evidence type="ECO:0000256" key="1">
    <source>
        <dbReference type="ARBA" id="ARBA00038376"/>
    </source>
</evidence>
<reference evidence="3" key="2">
    <citation type="journal article" date="2023" name="IMA Fungus">
        <title>Comparative genomic study of the Penicillium genus elucidates a diverse pangenome and 15 lateral gene transfer events.</title>
        <authorList>
            <person name="Petersen C."/>
            <person name="Sorensen T."/>
            <person name="Nielsen M.R."/>
            <person name="Sondergaard T.E."/>
            <person name="Sorensen J.L."/>
            <person name="Fitzpatrick D.A."/>
            <person name="Frisvad J.C."/>
            <person name="Nielsen K.L."/>
        </authorList>
    </citation>
    <scope>NUCLEOTIDE SEQUENCE</scope>
    <source>
        <strain evidence="3">IBT 30761</strain>
    </source>
</reference>
<comment type="caution">
    <text evidence="3">The sequence shown here is derived from an EMBL/GenBank/DDBJ whole genome shotgun (WGS) entry which is preliminary data.</text>
</comment>
<dbReference type="GeneID" id="81351669"/>
<feature type="domain" description="NAD(P)-binding" evidence="2">
    <location>
        <begin position="16"/>
        <end position="227"/>
    </location>
</feature>
<dbReference type="InterPro" id="IPR036291">
    <property type="entry name" value="NAD(P)-bd_dom_sf"/>
</dbReference>
<gene>
    <name evidence="3" type="ORF">N7532_000186</name>
</gene>
<keyword evidence="4" id="KW-1185">Reference proteome</keyword>
<evidence type="ECO:0000259" key="2">
    <source>
        <dbReference type="Pfam" id="PF13460"/>
    </source>
</evidence>
<dbReference type="InterPro" id="IPR016040">
    <property type="entry name" value="NAD(P)-bd_dom"/>
</dbReference>
<dbReference type="EMBL" id="JAPQKI010000001">
    <property type="protein sequence ID" value="KAJ5112141.1"/>
    <property type="molecule type" value="Genomic_DNA"/>
</dbReference>
<reference evidence="3" key="1">
    <citation type="submission" date="2022-11" db="EMBL/GenBank/DDBJ databases">
        <authorList>
            <person name="Petersen C."/>
        </authorList>
    </citation>
    <scope>NUCLEOTIDE SEQUENCE</scope>
    <source>
        <strain evidence="3">IBT 30761</strain>
    </source>
</reference>
<organism evidence="3 4">
    <name type="scientific">Penicillium argentinense</name>
    <dbReference type="NCBI Taxonomy" id="1131581"/>
    <lineage>
        <taxon>Eukaryota</taxon>
        <taxon>Fungi</taxon>
        <taxon>Dikarya</taxon>
        <taxon>Ascomycota</taxon>
        <taxon>Pezizomycotina</taxon>
        <taxon>Eurotiomycetes</taxon>
        <taxon>Eurotiomycetidae</taxon>
        <taxon>Eurotiales</taxon>
        <taxon>Aspergillaceae</taxon>
        <taxon>Penicillium</taxon>
    </lineage>
</organism>
<dbReference type="OrthoDB" id="10254604at2759"/>
<evidence type="ECO:0000313" key="4">
    <source>
        <dbReference type="Proteomes" id="UP001149074"/>
    </source>
</evidence>
<name>A0A9W9KNK9_9EURO</name>
<dbReference type="PANTHER" id="PTHR15020:SF50">
    <property type="entry name" value="UPF0659 PROTEIN YMR090W"/>
    <property type="match status" value="1"/>
</dbReference>
<dbReference type="Pfam" id="PF13460">
    <property type="entry name" value="NAD_binding_10"/>
    <property type="match status" value="1"/>
</dbReference>
<dbReference type="Gene3D" id="3.40.50.720">
    <property type="entry name" value="NAD(P)-binding Rossmann-like Domain"/>
    <property type="match status" value="1"/>
</dbReference>
<comment type="similarity">
    <text evidence="1">Belongs to the avfA family.</text>
</comment>
<dbReference type="AlphaFoldDB" id="A0A9W9KNK9"/>
<accession>A0A9W9KNK9</accession>
<dbReference type="Proteomes" id="UP001149074">
    <property type="component" value="Unassembled WGS sequence"/>
</dbReference>
<protein>
    <recommendedName>
        <fullName evidence="2">NAD(P)-binding domain-containing protein</fullName>
    </recommendedName>
</protein>
<evidence type="ECO:0000313" key="3">
    <source>
        <dbReference type="EMBL" id="KAJ5112141.1"/>
    </source>
</evidence>
<dbReference type="PANTHER" id="PTHR15020">
    <property type="entry name" value="FLAVIN REDUCTASE-RELATED"/>
    <property type="match status" value="1"/>
</dbReference>